<dbReference type="PANTHER" id="PTHR12710">
    <property type="entry name" value="NUCLEAR PROTEIN LOCALIZATION 4"/>
    <property type="match status" value="1"/>
</dbReference>
<dbReference type="EMBL" id="CP000584">
    <property type="protein sequence ID" value="ABO95832.1"/>
    <property type="molecule type" value="Genomic_DNA"/>
</dbReference>
<dbReference type="OrthoDB" id="10251089at2759"/>
<keyword evidence="4" id="KW-1185">Reference proteome</keyword>
<dbReference type="Pfam" id="PF11543">
    <property type="entry name" value="UN_NPL4"/>
    <property type="match status" value="1"/>
</dbReference>
<dbReference type="GO" id="GO:0031625">
    <property type="term" value="F:ubiquitin protein ligase binding"/>
    <property type="evidence" value="ECO:0007669"/>
    <property type="project" value="TreeGrafter"/>
</dbReference>
<dbReference type="RefSeq" id="XP_001417539.1">
    <property type="nucleotide sequence ID" value="XM_001417502.1"/>
</dbReference>
<reference evidence="3 4" key="1">
    <citation type="journal article" date="2007" name="Proc. Natl. Acad. Sci. U.S.A.">
        <title>The tiny eukaryote Ostreococcus provides genomic insights into the paradox of plankton speciation.</title>
        <authorList>
            <person name="Palenik B."/>
            <person name="Grimwood J."/>
            <person name="Aerts A."/>
            <person name="Rouze P."/>
            <person name="Salamov A."/>
            <person name="Putnam N."/>
            <person name="Dupont C."/>
            <person name="Jorgensen R."/>
            <person name="Derelle E."/>
            <person name="Rombauts S."/>
            <person name="Zhou K."/>
            <person name="Otillar R."/>
            <person name="Merchant S.S."/>
            <person name="Podell S."/>
            <person name="Gaasterland T."/>
            <person name="Napoli C."/>
            <person name="Gendler K."/>
            <person name="Manuell A."/>
            <person name="Tai V."/>
            <person name="Vallon O."/>
            <person name="Piganeau G."/>
            <person name="Jancek S."/>
            <person name="Heijde M."/>
            <person name="Jabbari K."/>
            <person name="Bowler C."/>
            <person name="Lohr M."/>
            <person name="Robbens S."/>
            <person name="Werner G."/>
            <person name="Dubchak I."/>
            <person name="Pazour G.J."/>
            <person name="Ren Q."/>
            <person name="Paulsen I."/>
            <person name="Delwiche C."/>
            <person name="Schmutz J."/>
            <person name="Rokhsar D."/>
            <person name="Van de Peer Y."/>
            <person name="Moreau H."/>
            <person name="Grigoriev I.V."/>
        </authorList>
    </citation>
    <scope>NUCLEOTIDE SEQUENCE [LARGE SCALE GENOMIC DNA]</scope>
    <source>
        <strain evidence="3 4">CCE9901</strain>
    </source>
</reference>
<evidence type="ECO:0000259" key="2">
    <source>
        <dbReference type="Pfam" id="PF11543"/>
    </source>
</evidence>
<dbReference type="PANTHER" id="PTHR12710:SF0">
    <property type="entry name" value="NUCLEAR PROTEIN LOCALIZATION PROTEIN 4 HOMOLOG"/>
    <property type="match status" value="1"/>
</dbReference>
<dbReference type="CDD" id="cd08061">
    <property type="entry name" value="MPN_NPL4"/>
    <property type="match status" value="1"/>
</dbReference>
<proteinExistence type="predicted"/>
<evidence type="ECO:0000259" key="1">
    <source>
        <dbReference type="Pfam" id="PF05021"/>
    </source>
</evidence>
<organism evidence="3 4">
    <name type="scientific">Ostreococcus lucimarinus (strain CCE9901)</name>
    <dbReference type="NCBI Taxonomy" id="436017"/>
    <lineage>
        <taxon>Eukaryota</taxon>
        <taxon>Viridiplantae</taxon>
        <taxon>Chlorophyta</taxon>
        <taxon>Mamiellophyceae</taxon>
        <taxon>Mamiellales</taxon>
        <taxon>Bathycoccaceae</taxon>
        <taxon>Ostreococcus</taxon>
    </lineage>
</organism>
<dbReference type="Gene3D" id="3.40.140.10">
    <property type="entry name" value="Cytidine Deaminase, domain 2"/>
    <property type="match status" value="1"/>
</dbReference>
<accession>A4RW87</accession>
<evidence type="ECO:0000313" key="4">
    <source>
        <dbReference type="Proteomes" id="UP000001568"/>
    </source>
</evidence>
<dbReference type="GO" id="GO:0006511">
    <property type="term" value="P:ubiquitin-dependent protein catabolic process"/>
    <property type="evidence" value="ECO:0007669"/>
    <property type="project" value="InterPro"/>
</dbReference>
<dbReference type="STRING" id="436017.A4RW87"/>
<dbReference type="Gramene" id="ABO95832">
    <property type="protein sequence ID" value="ABO95832"/>
    <property type="gene ID" value="OSTLU_31250"/>
</dbReference>
<dbReference type="SUPFAM" id="SSF54236">
    <property type="entry name" value="Ubiquitin-like"/>
    <property type="match status" value="1"/>
</dbReference>
<dbReference type="GeneID" id="5001228"/>
<dbReference type="OMA" id="DYTMSTA"/>
<dbReference type="InterPro" id="IPR029071">
    <property type="entry name" value="Ubiquitin-like_domsf"/>
</dbReference>
<dbReference type="Gene3D" id="3.10.20.90">
    <property type="entry name" value="Phosphatidylinositol 3-kinase Catalytic Subunit, Chain A, domain 1"/>
    <property type="match status" value="1"/>
</dbReference>
<name>A4RW87_OSTLU</name>
<feature type="domain" description="Nuclear pore localisation protein NPL4 C-terminal" evidence="1">
    <location>
        <begin position="156"/>
        <end position="276"/>
    </location>
</feature>
<dbReference type="GO" id="GO:0005634">
    <property type="term" value="C:nucleus"/>
    <property type="evidence" value="ECO:0007669"/>
    <property type="project" value="TreeGrafter"/>
</dbReference>
<dbReference type="AlphaFoldDB" id="A4RW87"/>
<dbReference type="HOGENOM" id="CLU_052923_0_0_1"/>
<gene>
    <name evidence="3" type="ORF">OSTLU_31250</name>
</gene>
<dbReference type="InterPro" id="IPR007717">
    <property type="entry name" value="NPL4_C"/>
</dbReference>
<dbReference type="InterPro" id="IPR024682">
    <property type="entry name" value="Npl4_Ub-like_dom"/>
</dbReference>
<dbReference type="Pfam" id="PF05021">
    <property type="entry name" value="NPL4"/>
    <property type="match status" value="1"/>
</dbReference>
<feature type="domain" description="Nuclear pore localisation protein Npl4 ubiquitin-like" evidence="2">
    <location>
        <begin position="1"/>
        <end position="45"/>
    </location>
</feature>
<dbReference type="eggNOG" id="KOG2834">
    <property type="taxonomic scope" value="Eukaryota"/>
</dbReference>
<dbReference type="InterPro" id="IPR016563">
    <property type="entry name" value="Npl4"/>
</dbReference>
<dbReference type="KEGG" id="olu:OSTLU_31250"/>
<evidence type="ECO:0000313" key="3">
    <source>
        <dbReference type="EMBL" id="ABO95832.1"/>
    </source>
</evidence>
<dbReference type="GO" id="GO:0043130">
    <property type="term" value="F:ubiquitin binding"/>
    <property type="evidence" value="ECO:0007669"/>
    <property type="project" value="TreeGrafter"/>
</dbReference>
<protein>
    <recommendedName>
        <fullName evidence="5">MPN domain-containing protein</fullName>
    </recommendedName>
</protein>
<sequence length="416" mass="46047">MIVRVRTRDGTERITVPSSDITVAKLKEILETELKVPKDEQILSTSLDVLTSKTPEEFKDMANGRAKIASCGIDTNGAVVHLMYGCEREPTKTTAAVRDAARGLTGRKMTVDDMIAAQVRIERQEAPHCVSVSFDANAANVFQSYVNYTLGFKQVRFGWLYGARDDDGKTRVDAIYEPEQEGTEEDVEVLEDTLEDEKADALAGALGMIRVGCIISTPKDERDFTLSAREVSRVARLQSKFGKEFVTAVVSTFEDEDDNWQVSFEAFQLSDAAMKVQERGWFTGECGVDEDGDELKGVSKLTNEVIVRDGPSINDVNAVDNDMFLVTVPILDHEGAISTTFPVENRLHPVQTVDDLKDALRKDKPYGERLRDFHLLLFLAKHIDINELAVIASAVHHGEDVPEGYTLLIDCLAGLA</sequence>
<evidence type="ECO:0008006" key="5">
    <source>
        <dbReference type="Google" id="ProtNLM"/>
    </source>
</evidence>
<dbReference type="Proteomes" id="UP000001568">
    <property type="component" value="Chromosome 4"/>
</dbReference>